<evidence type="ECO:0000256" key="1">
    <source>
        <dbReference type="SAM" id="MobiDB-lite"/>
    </source>
</evidence>
<feature type="region of interest" description="Disordered" evidence="1">
    <location>
        <begin position="1"/>
        <end position="29"/>
    </location>
</feature>
<dbReference type="VEuPathDB" id="ToxoDB:TGMAS_304900B"/>
<dbReference type="Proteomes" id="UP000028821">
    <property type="component" value="Unassembled WGS sequence"/>
</dbReference>
<accession>A0A086Q2U7</accession>
<dbReference type="EMBL" id="AEXC02002225">
    <property type="protein sequence ID" value="KFH06929.1"/>
    <property type="molecule type" value="Genomic_DNA"/>
</dbReference>
<protein>
    <submittedName>
        <fullName evidence="2">Uncharacterized protein</fullName>
    </submittedName>
</protein>
<reference evidence="2 3" key="1">
    <citation type="submission" date="2014-04" db="EMBL/GenBank/DDBJ databases">
        <authorList>
            <person name="Sibley D."/>
            <person name="Venepally P."/>
            <person name="Karamycheva S."/>
            <person name="Hadjithomas M."/>
            <person name="Khan A."/>
            <person name="Brunk B."/>
            <person name="Roos D."/>
            <person name="Caler E."/>
            <person name="Lorenzi H."/>
        </authorList>
    </citation>
    <scope>NUCLEOTIDE SEQUENCE [LARGE SCALE GENOMIC DNA]</scope>
    <source>
        <strain evidence="2 3">MAS</strain>
    </source>
</reference>
<comment type="caution">
    <text evidence="2">The sequence shown here is derived from an EMBL/GenBank/DDBJ whole genome shotgun (WGS) entry which is preliminary data.</text>
</comment>
<evidence type="ECO:0000313" key="2">
    <source>
        <dbReference type="EMBL" id="KFH06929.1"/>
    </source>
</evidence>
<evidence type="ECO:0000313" key="3">
    <source>
        <dbReference type="Proteomes" id="UP000028821"/>
    </source>
</evidence>
<organism evidence="2 3">
    <name type="scientific">Toxoplasma gondii MAS</name>
    <dbReference type="NCBI Taxonomy" id="943118"/>
    <lineage>
        <taxon>Eukaryota</taxon>
        <taxon>Sar</taxon>
        <taxon>Alveolata</taxon>
        <taxon>Apicomplexa</taxon>
        <taxon>Conoidasida</taxon>
        <taxon>Coccidia</taxon>
        <taxon>Eucoccidiorida</taxon>
        <taxon>Eimeriorina</taxon>
        <taxon>Sarcocystidae</taxon>
        <taxon>Toxoplasma</taxon>
    </lineage>
</organism>
<sequence length="29" mass="3306">RETYHPVEAVGRDERISSTSQDICLEDKA</sequence>
<feature type="non-terminal residue" evidence="2">
    <location>
        <position position="1"/>
    </location>
</feature>
<proteinExistence type="predicted"/>
<gene>
    <name evidence="2" type="ORF">TGMAS_304900B</name>
</gene>
<name>A0A086Q2U7_TOXGO</name>
<feature type="compositionally biased region" description="Basic and acidic residues" evidence="1">
    <location>
        <begin position="1"/>
        <end position="16"/>
    </location>
</feature>
<dbReference type="AlphaFoldDB" id="A0A086Q2U7"/>